<feature type="transmembrane region" description="Helical" evidence="1">
    <location>
        <begin position="22"/>
        <end position="43"/>
    </location>
</feature>
<evidence type="ECO:0000313" key="2">
    <source>
        <dbReference type="EMBL" id="GAT92669.1"/>
    </source>
</evidence>
<keyword evidence="1" id="KW-0812">Transmembrane</keyword>
<proteinExistence type="predicted"/>
<reference evidence="2 3" key="1">
    <citation type="submission" date="2016-05" db="EMBL/GenBank/DDBJ databases">
        <title>First whole genome sequencing of Entamoeba histolytica HM1:IMSS-clone-6.</title>
        <authorList>
            <person name="Mukherjee Avik.K."/>
            <person name="Izumyama S."/>
            <person name="Nakada-Tsukui K."/>
            <person name="Nozaki T."/>
        </authorList>
    </citation>
    <scope>NUCLEOTIDE SEQUENCE [LARGE SCALE GENOMIC DNA]</scope>
    <source>
        <strain evidence="2 3">HM1:IMSS clone 6</strain>
    </source>
</reference>
<dbReference type="Proteomes" id="UP000078387">
    <property type="component" value="Unassembled WGS sequence"/>
</dbReference>
<dbReference type="AlphaFoldDB" id="A0A175JG59"/>
<organism evidence="2 3">
    <name type="scientific">Entamoeba histolytica</name>
    <dbReference type="NCBI Taxonomy" id="5759"/>
    <lineage>
        <taxon>Eukaryota</taxon>
        <taxon>Amoebozoa</taxon>
        <taxon>Evosea</taxon>
        <taxon>Archamoebae</taxon>
        <taxon>Mastigamoebida</taxon>
        <taxon>Entamoebidae</taxon>
        <taxon>Entamoeba</taxon>
    </lineage>
</organism>
<accession>A0A175JG59</accession>
<evidence type="ECO:0000313" key="3">
    <source>
        <dbReference type="Proteomes" id="UP000078387"/>
    </source>
</evidence>
<sequence>MTNTIIIEHEPYDYAAYAKLGVFGYFFVLTIVSILLLVLYVILFRKKHGPEVTVVKMA</sequence>
<evidence type="ECO:0000256" key="1">
    <source>
        <dbReference type="SAM" id="Phobius"/>
    </source>
</evidence>
<keyword evidence="1" id="KW-1133">Transmembrane helix</keyword>
<keyword evidence="1" id="KW-0472">Membrane</keyword>
<dbReference type="EMBL" id="BDEQ01000001">
    <property type="protein sequence ID" value="GAT92669.1"/>
    <property type="molecule type" value="Genomic_DNA"/>
</dbReference>
<protein>
    <submittedName>
        <fullName evidence="2">Two tm domain protein</fullName>
    </submittedName>
</protein>
<comment type="caution">
    <text evidence="2">The sequence shown here is derived from an EMBL/GenBank/DDBJ whole genome shotgun (WGS) entry which is preliminary data.</text>
</comment>
<gene>
    <name evidence="2" type="ORF">CL6EHI_c00044</name>
</gene>
<name>A0A175JG59_ENTHI</name>